<proteinExistence type="predicted"/>
<feature type="region of interest" description="Disordered" evidence="1">
    <location>
        <begin position="1"/>
        <end position="177"/>
    </location>
</feature>
<dbReference type="EMBL" id="JAENGY010001025">
    <property type="protein sequence ID" value="KAG6953441.1"/>
    <property type="molecule type" value="Genomic_DNA"/>
</dbReference>
<feature type="compositionally biased region" description="Low complexity" evidence="1">
    <location>
        <begin position="162"/>
        <end position="177"/>
    </location>
</feature>
<keyword evidence="3" id="KW-1185">Reference proteome</keyword>
<comment type="caution">
    <text evidence="2">The sequence shown here is derived from an EMBL/GenBank/DDBJ whole genome shotgun (WGS) entry which is preliminary data.</text>
</comment>
<sequence length="450" mass="49274">SPQTARTPTSQEGVSARATHNGRRTRVSPRSARVSPYPGHDRTPTRTASPPSWTARLPRWCTPPASRSTPPGAPASASSTPSSASALIRRSPGPAPARASRAPASARRSSVSAPARSPRAPDAAQRSPAPAAILSPQDPAPVRSTPRLSSSTVAFPVDRPEQTQSPLPSTSSHTQSHQFQLVVQPIVKATVSQRDSSGESLEDFAFGHQLKGRAPKHDGIWSVETPAETQWFKMMQLKLNKHLVDTTKTETAWNQWLASSRRKTVTLLIFEYGTAISKAKDLDTFEATCIRPQQTDRAGATAEVSLREVAAELEAHWGSSFQATTVTWPLWANRVTRNLNRSTWREVISEPPPVHIVQLLRAPSSQVEQRLSSLTRSARTALDCVNGALADNEVLRQDWNVFGQRLTAHRENLTSKKNVIEAFIDDLELVPIADVIDPLPQMENLDDFEH</sequence>
<name>A0A8J5M4E8_9STRA</name>
<gene>
    <name evidence="2" type="ORF">JG688_00012822</name>
</gene>
<evidence type="ECO:0000313" key="3">
    <source>
        <dbReference type="Proteomes" id="UP000709295"/>
    </source>
</evidence>
<organism evidence="2 3">
    <name type="scientific">Phytophthora aleatoria</name>
    <dbReference type="NCBI Taxonomy" id="2496075"/>
    <lineage>
        <taxon>Eukaryota</taxon>
        <taxon>Sar</taxon>
        <taxon>Stramenopiles</taxon>
        <taxon>Oomycota</taxon>
        <taxon>Peronosporomycetes</taxon>
        <taxon>Peronosporales</taxon>
        <taxon>Peronosporaceae</taxon>
        <taxon>Phytophthora</taxon>
    </lineage>
</organism>
<evidence type="ECO:0000256" key="1">
    <source>
        <dbReference type="SAM" id="MobiDB-lite"/>
    </source>
</evidence>
<reference evidence="2" key="1">
    <citation type="submission" date="2021-01" db="EMBL/GenBank/DDBJ databases">
        <title>Phytophthora aleatoria, a newly-described species from Pinus radiata is distinct from Phytophthora cactorum isolates based on comparative genomics.</title>
        <authorList>
            <person name="Mcdougal R."/>
            <person name="Panda P."/>
            <person name="Williams N."/>
            <person name="Studholme D.J."/>
        </authorList>
    </citation>
    <scope>NUCLEOTIDE SEQUENCE</scope>
    <source>
        <strain evidence="2">NZFS 4037</strain>
    </source>
</reference>
<dbReference type="Proteomes" id="UP000709295">
    <property type="component" value="Unassembled WGS sequence"/>
</dbReference>
<dbReference type="AlphaFoldDB" id="A0A8J5M4E8"/>
<feature type="compositionally biased region" description="Low complexity" evidence="1">
    <location>
        <begin position="62"/>
        <end position="132"/>
    </location>
</feature>
<accession>A0A8J5M4E8</accession>
<feature type="non-terminal residue" evidence="2">
    <location>
        <position position="450"/>
    </location>
</feature>
<feature type="compositionally biased region" description="Polar residues" evidence="1">
    <location>
        <begin position="1"/>
        <end position="13"/>
    </location>
</feature>
<evidence type="ECO:0000313" key="2">
    <source>
        <dbReference type="EMBL" id="KAG6953441.1"/>
    </source>
</evidence>
<protein>
    <submittedName>
        <fullName evidence="2">Uncharacterized protein</fullName>
    </submittedName>
</protein>